<evidence type="ECO:0000256" key="2">
    <source>
        <dbReference type="ARBA" id="ARBA00023015"/>
    </source>
</evidence>
<dbReference type="Gene3D" id="3.40.190.10">
    <property type="entry name" value="Periplasmic binding protein-like II"/>
    <property type="match status" value="1"/>
</dbReference>
<dbReference type="InterPro" id="IPR005119">
    <property type="entry name" value="LysR_subst-bd"/>
</dbReference>
<feature type="domain" description="HTH lysR-type" evidence="5">
    <location>
        <begin position="2"/>
        <end position="59"/>
    </location>
</feature>
<keyword evidence="2" id="KW-0805">Transcription regulation</keyword>
<dbReference type="InterPro" id="IPR036388">
    <property type="entry name" value="WH-like_DNA-bd_sf"/>
</dbReference>
<keyword evidence="4" id="KW-0804">Transcription</keyword>
<dbReference type="InterPro" id="IPR036390">
    <property type="entry name" value="WH_DNA-bd_sf"/>
</dbReference>
<dbReference type="PANTHER" id="PTHR30126:SF25">
    <property type="entry name" value="HTH-TYPE TRANSCRIPTIONAL REGULATOR METR"/>
    <property type="match status" value="1"/>
</dbReference>
<evidence type="ECO:0000259" key="5">
    <source>
        <dbReference type="PROSITE" id="PS50931"/>
    </source>
</evidence>
<evidence type="ECO:0000256" key="3">
    <source>
        <dbReference type="ARBA" id="ARBA00023125"/>
    </source>
</evidence>
<dbReference type="PANTHER" id="PTHR30126">
    <property type="entry name" value="HTH-TYPE TRANSCRIPTIONAL REGULATOR"/>
    <property type="match status" value="1"/>
</dbReference>
<dbReference type="EMBL" id="UOFE01000041">
    <property type="protein sequence ID" value="VAW54590.1"/>
    <property type="molecule type" value="Genomic_DNA"/>
</dbReference>
<gene>
    <name evidence="6" type="ORF">MNBD_GAMMA05-2340</name>
</gene>
<dbReference type="AlphaFoldDB" id="A0A3B0WPP6"/>
<evidence type="ECO:0000313" key="6">
    <source>
        <dbReference type="EMBL" id="VAW54590.1"/>
    </source>
</evidence>
<dbReference type="SUPFAM" id="SSF46785">
    <property type="entry name" value="Winged helix' DNA-binding domain"/>
    <property type="match status" value="1"/>
</dbReference>
<dbReference type="InterPro" id="IPR000847">
    <property type="entry name" value="LysR_HTH_N"/>
</dbReference>
<evidence type="ECO:0000256" key="1">
    <source>
        <dbReference type="ARBA" id="ARBA00009437"/>
    </source>
</evidence>
<dbReference type="Pfam" id="PF00126">
    <property type="entry name" value="HTH_1"/>
    <property type="match status" value="1"/>
</dbReference>
<accession>A0A3B0WPP6</accession>
<proteinExistence type="inferred from homology"/>
<protein>
    <submittedName>
        <fullName evidence="6">Transcriptional activator MetR</fullName>
    </submittedName>
</protein>
<comment type="similarity">
    <text evidence="1">Belongs to the LysR transcriptional regulatory family.</text>
</comment>
<evidence type="ECO:0000256" key="4">
    <source>
        <dbReference type="ARBA" id="ARBA00023163"/>
    </source>
</evidence>
<sequence>MIEHSHLKIIQALNINGTLTEAANSLCLSQSALSHQIRYLEKKLNLALWQRDGRCLRLTQAGRLLLQTAEQILPVLAQTEKTLKAYSEGRQGILRIGVECYPCYEWLTGVVGTFLQAMPDVEIDIVNKFQFTGLEGLLNHHIDVLITPDPVRKKEIKYEPLAEYETVLVVSASHPLASVKILKPEHLINETLLTFPVPQDRLDILTQFLKPAQVKPEKLKEIESIDLMLQLASLQRGVCVLPEWLAESYCKSLPLKIIRIGKTGIHKELLIALRKDDQQVPYIEQFIQIGRTIASKSF</sequence>
<dbReference type="GO" id="GO:0000976">
    <property type="term" value="F:transcription cis-regulatory region binding"/>
    <property type="evidence" value="ECO:0007669"/>
    <property type="project" value="TreeGrafter"/>
</dbReference>
<dbReference type="PRINTS" id="PR00039">
    <property type="entry name" value="HTHLYSR"/>
</dbReference>
<organism evidence="6">
    <name type="scientific">hydrothermal vent metagenome</name>
    <dbReference type="NCBI Taxonomy" id="652676"/>
    <lineage>
        <taxon>unclassified sequences</taxon>
        <taxon>metagenomes</taxon>
        <taxon>ecological metagenomes</taxon>
    </lineage>
</organism>
<dbReference type="Gene3D" id="1.10.10.10">
    <property type="entry name" value="Winged helix-like DNA-binding domain superfamily/Winged helix DNA-binding domain"/>
    <property type="match status" value="1"/>
</dbReference>
<name>A0A3B0WPP6_9ZZZZ</name>
<dbReference type="PROSITE" id="PS50931">
    <property type="entry name" value="HTH_LYSR"/>
    <property type="match status" value="1"/>
</dbReference>
<keyword evidence="3" id="KW-0238">DNA-binding</keyword>
<dbReference type="GO" id="GO:0003700">
    <property type="term" value="F:DNA-binding transcription factor activity"/>
    <property type="evidence" value="ECO:0007669"/>
    <property type="project" value="InterPro"/>
</dbReference>
<dbReference type="Pfam" id="PF03466">
    <property type="entry name" value="LysR_substrate"/>
    <property type="match status" value="1"/>
</dbReference>
<reference evidence="6" key="1">
    <citation type="submission" date="2018-06" db="EMBL/GenBank/DDBJ databases">
        <authorList>
            <person name="Zhirakovskaya E."/>
        </authorList>
    </citation>
    <scope>NUCLEOTIDE SEQUENCE</scope>
</reference>
<dbReference type="SUPFAM" id="SSF53850">
    <property type="entry name" value="Periplasmic binding protein-like II"/>
    <property type="match status" value="1"/>
</dbReference>